<comment type="catalytic activity">
    <reaction evidence="10 15">
        <text>2'-deoxycytidine + H2O + H(+) = 2'-deoxyuridine + NH4(+)</text>
        <dbReference type="Rhea" id="RHEA:13433"/>
        <dbReference type="ChEBI" id="CHEBI:15377"/>
        <dbReference type="ChEBI" id="CHEBI:15378"/>
        <dbReference type="ChEBI" id="CHEBI:15698"/>
        <dbReference type="ChEBI" id="CHEBI:16450"/>
        <dbReference type="ChEBI" id="CHEBI:28938"/>
        <dbReference type="EC" id="3.5.4.5"/>
    </reaction>
</comment>
<feature type="binding site" evidence="14">
    <location>
        <position position="91"/>
    </location>
    <ligand>
        <name>Zn(2+)</name>
        <dbReference type="ChEBI" id="CHEBI:29105"/>
        <note>catalytic</note>
    </ligand>
</feature>
<comment type="cofactor">
    <cofactor evidence="1 14 15">
        <name>Zn(2+)</name>
        <dbReference type="ChEBI" id="CHEBI:29105"/>
    </cofactor>
</comment>
<keyword evidence="7 15" id="KW-0378">Hydrolase</keyword>
<dbReference type="PROSITE" id="PS51747">
    <property type="entry name" value="CYT_DCMP_DEAMINASES_2"/>
    <property type="match status" value="1"/>
</dbReference>
<organism evidence="17 18">
    <name type="scientific">Desulforamulus hydrothermalis Lam5 = DSM 18033</name>
    <dbReference type="NCBI Taxonomy" id="1121428"/>
    <lineage>
        <taxon>Bacteria</taxon>
        <taxon>Bacillati</taxon>
        <taxon>Bacillota</taxon>
        <taxon>Clostridia</taxon>
        <taxon>Eubacteriales</taxon>
        <taxon>Peptococcaceae</taxon>
        <taxon>Desulforamulus</taxon>
    </lineage>
</organism>
<comment type="caution">
    <text evidence="17">The sequence shown here is derived from an EMBL/GenBank/DDBJ whole genome shotgun (WGS) entry which is preliminary data.</text>
</comment>
<evidence type="ECO:0000256" key="2">
    <source>
        <dbReference type="ARBA" id="ARBA00003949"/>
    </source>
</evidence>
<evidence type="ECO:0000256" key="7">
    <source>
        <dbReference type="ARBA" id="ARBA00022801"/>
    </source>
</evidence>
<evidence type="ECO:0000256" key="14">
    <source>
        <dbReference type="PIRSR" id="PIRSR606262-3"/>
    </source>
</evidence>
<dbReference type="Proteomes" id="UP000009315">
    <property type="component" value="Unassembled WGS sequence"/>
</dbReference>
<evidence type="ECO:0000256" key="9">
    <source>
        <dbReference type="ARBA" id="ARBA00032005"/>
    </source>
</evidence>
<sequence>MSVTPETLIERAKEARQRAYAPYSKFKVGAALLTKEGRIFTGCNVENASYGLTCCAERTALLKAVSEGYQNFTDIAIVADVATFCSPCGACRQVLAEFGGHIKVHMANLQGQYETAAVQELLPGFFEAKDMHFK</sequence>
<comment type="function">
    <text evidence="2 15">This enzyme scavenges exogenous and endogenous cytidine and 2'-deoxycytidine for UMP synthesis.</text>
</comment>
<dbReference type="OrthoDB" id="9795347at2"/>
<dbReference type="GO" id="GO:0055086">
    <property type="term" value="P:nucleobase-containing small molecule metabolic process"/>
    <property type="evidence" value="ECO:0007669"/>
    <property type="project" value="UniProtKB-ARBA"/>
</dbReference>
<keyword evidence="18" id="KW-1185">Reference proteome</keyword>
<evidence type="ECO:0000256" key="10">
    <source>
        <dbReference type="ARBA" id="ARBA00049252"/>
    </source>
</evidence>
<evidence type="ECO:0000256" key="3">
    <source>
        <dbReference type="ARBA" id="ARBA00006576"/>
    </source>
</evidence>
<dbReference type="InterPro" id="IPR016192">
    <property type="entry name" value="APOBEC/CMP_deaminase_Zn-bd"/>
</dbReference>
<dbReference type="NCBIfam" id="TIGR01354">
    <property type="entry name" value="cyt_deam_tetra"/>
    <property type="match status" value="1"/>
</dbReference>
<dbReference type="GO" id="GO:0005829">
    <property type="term" value="C:cytosol"/>
    <property type="evidence" value="ECO:0007669"/>
    <property type="project" value="TreeGrafter"/>
</dbReference>
<dbReference type="AlphaFoldDB" id="K8E0K1"/>
<dbReference type="InterPro" id="IPR006262">
    <property type="entry name" value="Cyt_deam_tetra"/>
</dbReference>
<evidence type="ECO:0000256" key="13">
    <source>
        <dbReference type="PIRSR" id="PIRSR606262-2"/>
    </source>
</evidence>
<evidence type="ECO:0000256" key="11">
    <source>
        <dbReference type="ARBA" id="ARBA00049558"/>
    </source>
</evidence>
<feature type="domain" description="CMP/dCMP-type deaminase" evidence="16">
    <location>
        <begin position="3"/>
        <end position="129"/>
    </location>
</feature>
<evidence type="ECO:0000256" key="12">
    <source>
        <dbReference type="PIRSR" id="PIRSR606262-1"/>
    </source>
</evidence>
<evidence type="ECO:0000256" key="4">
    <source>
        <dbReference type="ARBA" id="ARBA00012783"/>
    </source>
</evidence>
<protein>
    <recommendedName>
        <fullName evidence="5 15">Cytidine deaminase</fullName>
        <ecNumber evidence="4 15">3.5.4.5</ecNumber>
    </recommendedName>
    <alternativeName>
        <fullName evidence="9 15">Cytidine aminohydrolase</fullName>
    </alternativeName>
</protein>
<comment type="catalytic activity">
    <reaction evidence="11 15">
        <text>cytidine + H2O + H(+) = uridine + NH4(+)</text>
        <dbReference type="Rhea" id="RHEA:16069"/>
        <dbReference type="ChEBI" id="CHEBI:15377"/>
        <dbReference type="ChEBI" id="CHEBI:15378"/>
        <dbReference type="ChEBI" id="CHEBI:16704"/>
        <dbReference type="ChEBI" id="CHEBI:17562"/>
        <dbReference type="ChEBI" id="CHEBI:28938"/>
        <dbReference type="EC" id="3.5.4.5"/>
    </reaction>
</comment>
<evidence type="ECO:0000256" key="5">
    <source>
        <dbReference type="ARBA" id="ARBA00018266"/>
    </source>
</evidence>
<dbReference type="STRING" id="1121428.DESHY_60274"/>
<dbReference type="InterPro" id="IPR002125">
    <property type="entry name" value="CMP_dCMP_dom"/>
</dbReference>
<dbReference type="GO" id="GO:0072527">
    <property type="term" value="P:pyrimidine-containing compound metabolic process"/>
    <property type="evidence" value="ECO:0007669"/>
    <property type="project" value="UniProtKB-ARBA"/>
</dbReference>
<evidence type="ECO:0000256" key="6">
    <source>
        <dbReference type="ARBA" id="ARBA00022723"/>
    </source>
</evidence>
<reference evidence="17 18" key="1">
    <citation type="journal article" date="2013" name="Genome Announc.">
        <title>Genome Sequence of the Sulfate-Reducing Bacterium Desulfotomaculum hydrothermale Lam5(T).</title>
        <authorList>
            <person name="Amin O."/>
            <person name="Fardeau M.L."/>
            <person name="Valette O."/>
            <person name="Hirschler-Rea A."/>
            <person name="Barbe V."/>
            <person name="Medigue C."/>
            <person name="Vacherie B."/>
            <person name="Ollivier B."/>
            <person name="Bertin P.N."/>
            <person name="Dolla A."/>
        </authorList>
    </citation>
    <scope>NUCLEOTIDE SEQUENCE [LARGE SCALE GENOMIC DNA]</scope>
    <source>
        <strain evidence="18">Lam5 / DSM 18033</strain>
    </source>
</reference>
<dbReference type="PANTHER" id="PTHR11644:SF2">
    <property type="entry name" value="CYTIDINE DEAMINASE"/>
    <property type="match status" value="1"/>
</dbReference>
<dbReference type="FunFam" id="3.40.140.10:FF:000008">
    <property type="entry name" value="Cytidine deaminase"/>
    <property type="match status" value="1"/>
</dbReference>
<dbReference type="PANTHER" id="PTHR11644">
    <property type="entry name" value="CYTIDINE DEAMINASE"/>
    <property type="match status" value="1"/>
</dbReference>
<dbReference type="InterPro" id="IPR016193">
    <property type="entry name" value="Cytidine_deaminase-like"/>
</dbReference>
<keyword evidence="8 14" id="KW-0862">Zinc</keyword>
<dbReference type="GO" id="GO:0004126">
    <property type="term" value="F:cytidine deaminase activity"/>
    <property type="evidence" value="ECO:0007669"/>
    <property type="project" value="UniProtKB-UniRule"/>
</dbReference>
<evidence type="ECO:0000256" key="15">
    <source>
        <dbReference type="RuleBase" id="RU364006"/>
    </source>
</evidence>
<feature type="binding site" evidence="13">
    <location>
        <begin position="44"/>
        <end position="50"/>
    </location>
    <ligand>
        <name>substrate</name>
    </ligand>
</feature>
<dbReference type="Pfam" id="PF00383">
    <property type="entry name" value="dCMP_cyt_deam_1"/>
    <property type="match status" value="1"/>
</dbReference>
<dbReference type="PROSITE" id="PS00903">
    <property type="entry name" value="CYT_DCMP_DEAMINASES_1"/>
    <property type="match status" value="1"/>
</dbReference>
<accession>K8E0K1</accession>
<dbReference type="CDD" id="cd01283">
    <property type="entry name" value="cytidine_deaminase"/>
    <property type="match status" value="1"/>
</dbReference>
<evidence type="ECO:0000256" key="8">
    <source>
        <dbReference type="ARBA" id="ARBA00022833"/>
    </source>
</evidence>
<proteinExistence type="inferred from homology"/>
<dbReference type="NCBIfam" id="NF004064">
    <property type="entry name" value="PRK05578.1"/>
    <property type="match status" value="1"/>
</dbReference>
<feature type="binding site" evidence="14">
    <location>
        <position position="88"/>
    </location>
    <ligand>
        <name>Zn(2+)</name>
        <dbReference type="ChEBI" id="CHEBI:29105"/>
        <note>catalytic</note>
    </ligand>
</feature>
<dbReference type="RefSeq" id="WP_008412907.1">
    <property type="nucleotide sequence ID" value="NZ_CAOS01000013.1"/>
</dbReference>
<feature type="active site" description="Proton donor" evidence="12">
    <location>
        <position position="57"/>
    </location>
</feature>
<dbReference type="EC" id="3.5.4.5" evidence="4 15"/>
<dbReference type="SUPFAM" id="SSF53927">
    <property type="entry name" value="Cytidine deaminase-like"/>
    <property type="match status" value="1"/>
</dbReference>
<name>K8E0K1_9FIRM</name>
<dbReference type="EMBL" id="CAOS01000013">
    <property type="protein sequence ID" value="CCO09102.1"/>
    <property type="molecule type" value="Genomic_DNA"/>
</dbReference>
<keyword evidence="6 14" id="KW-0479">Metal-binding</keyword>
<gene>
    <name evidence="17" type="primary">cdd</name>
    <name evidence="17" type="ORF">DESHY_60274</name>
</gene>
<evidence type="ECO:0000256" key="1">
    <source>
        <dbReference type="ARBA" id="ARBA00001947"/>
    </source>
</evidence>
<evidence type="ECO:0000313" key="17">
    <source>
        <dbReference type="EMBL" id="CCO09102.1"/>
    </source>
</evidence>
<evidence type="ECO:0000313" key="18">
    <source>
        <dbReference type="Proteomes" id="UP000009315"/>
    </source>
</evidence>
<dbReference type="GO" id="GO:0042802">
    <property type="term" value="F:identical protein binding"/>
    <property type="evidence" value="ECO:0007669"/>
    <property type="project" value="UniProtKB-ARBA"/>
</dbReference>
<dbReference type="Gene3D" id="3.40.140.10">
    <property type="entry name" value="Cytidine Deaminase, domain 2"/>
    <property type="match status" value="1"/>
</dbReference>
<dbReference type="GO" id="GO:0008270">
    <property type="term" value="F:zinc ion binding"/>
    <property type="evidence" value="ECO:0007669"/>
    <property type="project" value="UniProtKB-UniRule"/>
</dbReference>
<evidence type="ECO:0000259" key="16">
    <source>
        <dbReference type="PROSITE" id="PS51747"/>
    </source>
</evidence>
<dbReference type="eggNOG" id="COG0295">
    <property type="taxonomic scope" value="Bacteria"/>
</dbReference>
<dbReference type="InterPro" id="IPR050202">
    <property type="entry name" value="Cyt/Deoxycyt_deaminase"/>
</dbReference>
<feature type="binding site" evidence="14">
    <location>
        <position position="55"/>
    </location>
    <ligand>
        <name>Zn(2+)</name>
        <dbReference type="ChEBI" id="CHEBI:29105"/>
        <note>catalytic</note>
    </ligand>
</feature>
<comment type="similarity">
    <text evidence="3 15">Belongs to the cytidine and deoxycytidylate deaminase family.</text>
</comment>